<comment type="caution">
    <text evidence="2">The sequence shown here is derived from an EMBL/GenBank/DDBJ whole genome shotgun (WGS) entry which is preliminary data.</text>
</comment>
<organism evidence="2 3">
    <name type="scientific">Portunus trituberculatus</name>
    <name type="common">Swimming crab</name>
    <name type="synonym">Neptunus trituberculatus</name>
    <dbReference type="NCBI Taxonomy" id="210409"/>
    <lineage>
        <taxon>Eukaryota</taxon>
        <taxon>Metazoa</taxon>
        <taxon>Ecdysozoa</taxon>
        <taxon>Arthropoda</taxon>
        <taxon>Crustacea</taxon>
        <taxon>Multicrustacea</taxon>
        <taxon>Malacostraca</taxon>
        <taxon>Eumalacostraca</taxon>
        <taxon>Eucarida</taxon>
        <taxon>Decapoda</taxon>
        <taxon>Pleocyemata</taxon>
        <taxon>Brachyura</taxon>
        <taxon>Eubrachyura</taxon>
        <taxon>Portunoidea</taxon>
        <taxon>Portunidae</taxon>
        <taxon>Portuninae</taxon>
        <taxon>Portunus</taxon>
    </lineage>
</organism>
<name>A0A5B7FBH2_PORTR</name>
<sequence length="128" mass="13882">MSSIKILRNDAFHALAGLNPRKRTSTQVCLFLNIVLPLADLLSCIEKRKNGETDAVITITIIIIIIITITITIIIIIIIIITIVIICYDFLVGTTPGSNLTYTVHGLRDSLLPGSPAEEAGPVKFVGK</sequence>
<accession>A0A5B7FBH2</accession>
<evidence type="ECO:0000256" key="1">
    <source>
        <dbReference type="SAM" id="Phobius"/>
    </source>
</evidence>
<protein>
    <submittedName>
        <fullName evidence="2">Uncharacterized protein</fullName>
    </submittedName>
</protein>
<keyword evidence="3" id="KW-1185">Reference proteome</keyword>
<gene>
    <name evidence="2" type="ORF">E2C01_036080</name>
</gene>
<proteinExistence type="predicted"/>
<feature type="transmembrane region" description="Helical" evidence="1">
    <location>
        <begin position="55"/>
        <end position="86"/>
    </location>
</feature>
<dbReference type="EMBL" id="VSRR010005445">
    <property type="protein sequence ID" value="MPC42458.1"/>
    <property type="molecule type" value="Genomic_DNA"/>
</dbReference>
<keyword evidence="1" id="KW-0472">Membrane</keyword>
<evidence type="ECO:0000313" key="3">
    <source>
        <dbReference type="Proteomes" id="UP000324222"/>
    </source>
</evidence>
<keyword evidence="1" id="KW-1133">Transmembrane helix</keyword>
<dbReference type="AlphaFoldDB" id="A0A5B7FBH2"/>
<reference evidence="2 3" key="1">
    <citation type="submission" date="2019-05" db="EMBL/GenBank/DDBJ databases">
        <title>Another draft genome of Portunus trituberculatus and its Hox gene families provides insights of decapod evolution.</title>
        <authorList>
            <person name="Jeong J.-H."/>
            <person name="Song I."/>
            <person name="Kim S."/>
            <person name="Choi T."/>
            <person name="Kim D."/>
            <person name="Ryu S."/>
            <person name="Kim W."/>
        </authorList>
    </citation>
    <scope>NUCLEOTIDE SEQUENCE [LARGE SCALE GENOMIC DNA]</scope>
    <source>
        <tissue evidence="2">Muscle</tissue>
    </source>
</reference>
<evidence type="ECO:0000313" key="2">
    <source>
        <dbReference type="EMBL" id="MPC42458.1"/>
    </source>
</evidence>
<keyword evidence="1" id="KW-0812">Transmembrane</keyword>
<dbReference type="Proteomes" id="UP000324222">
    <property type="component" value="Unassembled WGS sequence"/>
</dbReference>